<dbReference type="InterPro" id="IPR004276">
    <property type="entry name" value="GlycoTrans_28_N"/>
</dbReference>
<comment type="pathway">
    <text evidence="1">Cell wall biogenesis; peptidoglycan biosynthesis.</text>
</comment>
<dbReference type="NCBIfam" id="TIGR01133">
    <property type="entry name" value="murG"/>
    <property type="match status" value="1"/>
</dbReference>
<gene>
    <name evidence="1 2" type="primary">murG</name>
    <name evidence="2" type="ORF">FA707_07180</name>
</gene>
<organism evidence="2 3">
    <name type="scientific">Vagococcus zengguangii</name>
    <dbReference type="NCBI Taxonomy" id="2571750"/>
    <lineage>
        <taxon>Bacteria</taxon>
        <taxon>Bacillati</taxon>
        <taxon>Bacillota</taxon>
        <taxon>Bacilli</taxon>
        <taxon>Lactobacillales</taxon>
        <taxon>Enterococcaceae</taxon>
        <taxon>Vagococcus</taxon>
    </lineage>
</organism>
<dbReference type="CDD" id="cd03785">
    <property type="entry name" value="GT28_MurG"/>
    <property type="match status" value="1"/>
</dbReference>
<reference evidence="2 3" key="1">
    <citation type="submission" date="2019-04" db="EMBL/GenBank/DDBJ databases">
        <title>Vagococcus sp. nov., isolated from faeces of yaks (Bos grunniens).</title>
        <authorList>
            <person name="Ge Y."/>
        </authorList>
    </citation>
    <scope>NUCLEOTIDE SEQUENCE [LARGE SCALE GENOMIC DNA]</scope>
    <source>
        <strain evidence="2 3">MN-17</strain>
    </source>
</reference>
<dbReference type="GO" id="GO:0005886">
    <property type="term" value="C:plasma membrane"/>
    <property type="evidence" value="ECO:0007669"/>
    <property type="project" value="UniProtKB-SubCell"/>
</dbReference>
<dbReference type="Pfam" id="PF03033">
    <property type="entry name" value="Glyco_transf_28"/>
    <property type="match status" value="1"/>
</dbReference>
<evidence type="ECO:0000313" key="3">
    <source>
        <dbReference type="Proteomes" id="UP000298615"/>
    </source>
</evidence>
<keyword evidence="1" id="KW-1003">Cell membrane</keyword>
<keyword evidence="1 2" id="KW-0328">Glycosyltransferase</keyword>
<feature type="binding site" evidence="1">
    <location>
        <position position="124"/>
    </location>
    <ligand>
        <name>UDP-N-acetyl-alpha-D-glucosamine</name>
        <dbReference type="ChEBI" id="CHEBI:57705"/>
    </ligand>
</feature>
<keyword evidence="1" id="KW-0961">Cell wall biogenesis/degradation</keyword>
<dbReference type="RefSeq" id="WP_136953581.1">
    <property type="nucleotide sequence ID" value="NZ_CP039712.1"/>
</dbReference>
<dbReference type="GO" id="GO:0071555">
    <property type="term" value="P:cell wall organization"/>
    <property type="evidence" value="ECO:0007669"/>
    <property type="project" value="UniProtKB-KW"/>
</dbReference>
<feature type="binding site" evidence="1">
    <location>
        <begin position="10"/>
        <end position="12"/>
    </location>
    <ligand>
        <name>UDP-N-acetyl-alpha-D-glucosamine</name>
        <dbReference type="ChEBI" id="CHEBI:57705"/>
    </ligand>
</feature>
<comment type="caution">
    <text evidence="1">Lacks conserved residue(s) required for the propagation of feature annotation.</text>
</comment>
<keyword evidence="1" id="KW-0133">Cell shape</keyword>
<dbReference type="GO" id="GO:0008360">
    <property type="term" value="P:regulation of cell shape"/>
    <property type="evidence" value="ECO:0007669"/>
    <property type="project" value="UniProtKB-KW"/>
</dbReference>
<keyword evidence="1" id="KW-0472">Membrane</keyword>
<dbReference type="InterPro" id="IPR006009">
    <property type="entry name" value="GlcNAc_MurG"/>
</dbReference>
<dbReference type="HAMAP" id="MF_00033">
    <property type="entry name" value="MurG"/>
    <property type="match status" value="1"/>
</dbReference>
<name>A0A4D7CRQ6_9ENTE</name>
<dbReference type="InterPro" id="IPR007235">
    <property type="entry name" value="Glyco_trans_28_C"/>
</dbReference>
<dbReference type="UniPathway" id="UPA00219"/>
<dbReference type="Gene3D" id="3.40.50.2000">
    <property type="entry name" value="Glycogen Phosphorylase B"/>
    <property type="match status" value="2"/>
</dbReference>
<keyword evidence="1 2" id="KW-0808">Transferase</keyword>
<comment type="subcellular location">
    <subcellularLocation>
        <location evidence="1">Cell membrane</location>
        <topology evidence="1">Peripheral membrane protein</topology>
        <orientation evidence="1">Cytoplasmic side</orientation>
    </subcellularLocation>
</comment>
<dbReference type="GO" id="GO:0051301">
    <property type="term" value="P:cell division"/>
    <property type="evidence" value="ECO:0007669"/>
    <property type="project" value="UniProtKB-KW"/>
</dbReference>
<sequence>MRLLVSGGGTGGHVYPALSLVKYVKEVEPDSEFMYVGTERGLESSIVKHENLPFASVDIQGFRRKLTFENVTTIQKFLKSIKDSKRIIKEFKPDVVVGTGGYVCAPVVYGAHKLGVPTLIHEQNSVPGVANKFLSRYVDKIAVCFEDAIEYFPQAKVELTGNPRAQEVAGLSPNNYLADTYHLDTAKKTVLIFGGSRGAQTMMNAVAESLAELEAKDYQTIIATGKIYYDDMIKGIELDALKNVRILPYIDNMTDVLANTDLVVSRAGATSIAEFTGMGLPSILIPSPNVTNDHQTKNAMSLVKVGAAELLKDSDLSGASLIKTIDDIMNDPNKLQQMATEAEKIGYQDATTHLYELLKALQK</sequence>
<dbReference type="SUPFAM" id="SSF53756">
    <property type="entry name" value="UDP-Glycosyltransferase/glycogen phosphorylase"/>
    <property type="match status" value="1"/>
</dbReference>
<protein>
    <recommendedName>
        <fullName evidence="1">UDP-N-acetylglucosamine--N-acetylmuramyl-(pentapeptide) pyrophosphoryl-undecaprenol N-acetylglucosamine transferase</fullName>
        <ecNumber evidence="1">2.4.1.227</ecNumber>
    </recommendedName>
    <alternativeName>
        <fullName evidence="1">Undecaprenyl-PP-MurNAc-pentapeptide-UDPGlcNAc GlcNAc transferase</fullName>
    </alternativeName>
</protein>
<comment type="similarity">
    <text evidence="1">Belongs to the glycosyltransferase 28 family. MurG subfamily.</text>
</comment>
<dbReference type="OrthoDB" id="9808936at2"/>
<dbReference type="PANTHER" id="PTHR21015:SF22">
    <property type="entry name" value="GLYCOSYLTRANSFERASE"/>
    <property type="match status" value="1"/>
</dbReference>
<feature type="binding site" evidence="1">
    <location>
        <position position="295"/>
    </location>
    <ligand>
        <name>UDP-N-acetyl-alpha-D-glucosamine</name>
        <dbReference type="ChEBI" id="CHEBI:57705"/>
    </ligand>
</feature>
<dbReference type="GO" id="GO:0009252">
    <property type="term" value="P:peptidoglycan biosynthetic process"/>
    <property type="evidence" value="ECO:0007669"/>
    <property type="project" value="UniProtKB-UniRule"/>
</dbReference>
<keyword evidence="1" id="KW-0131">Cell cycle</keyword>
<dbReference type="KEGG" id="vao:FA707_07180"/>
<keyword evidence="3" id="KW-1185">Reference proteome</keyword>
<evidence type="ECO:0000313" key="2">
    <source>
        <dbReference type="EMBL" id="QCI86759.1"/>
    </source>
</evidence>
<feature type="binding site" evidence="1">
    <location>
        <position position="196"/>
    </location>
    <ligand>
        <name>UDP-N-acetyl-alpha-D-glucosamine</name>
        <dbReference type="ChEBI" id="CHEBI:57705"/>
    </ligand>
</feature>
<feature type="binding site" evidence="1">
    <location>
        <position position="250"/>
    </location>
    <ligand>
        <name>UDP-N-acetyl-alpha-D-glucosamine</name>
        <dbReference type="ChEBI" id="CHEBI:57705"/>
    </ligand>
</feature>
<proteinExistence type="inferred from homology"/>
<evidence type="ECO:0000256" key="1">
    <source>
        <dbReference type="HAMAP-Rule" id="MF_00033"/>
    </source>
</evidence>
<comment type="catalytic activity">
    <reaction evidence="1">
        <text>Mur2Ac(oyl-L-Ala-gamma-D-Glu-L-Lys-D-Ala-D-Ala)-di-trans,octa-cis-undecaprenyl diphosphate + UDP-N-acetyl-alpha-D-glucosamine = beta-D-GlcNAc-(1-&gt;4)-Mur2Ac(oyl-L-Ala-gamma-D-Glu-L-Lys-D-Ala-D-Ala)-di-trans,octa-cis-undecaprenyl diphosphate + UDP + H(+)</text>
        <dbReference type="Rhea" id="RHEA:23192"/>
        <dbReference type="ChEBI" id="CHEBI:15378"/>
        <dbReference type="ChEBI" id="CHEBI:57705"/>
        <dbReference type="ChEBI" id="CHEBI:58223"/>
        <dbReference type="ChEBI" id="CHEBI:60032"/>
        <dbReference type="ChEBI" id="CHEBI:60033"/>
        <dbReference type="EC" id="2.4.1.227"/>
    </reaction>
</comment>
<comment type="function">
    <text evidence="1">Cell wall formation. Catalyzes the transfer of a GlcNAc subunit on undecaprenyl-pyrophosphoryl-MurNAc-pentapeptide (lipid intermediate I) to form undecaprenyl-pyrophosphoryl-MurNAc-(pentapeptide)GlcNAc (lipid intermediate II).</text>
</comment>
<accession>A0A4D7CRQ6</accession>
<dbReference type="GO" id="GO:0005975">
    <property type="term" value="P:carbohydrate metabolic process"/>
    <property type="evidence" value="ECO:0007669"/>
    <property type="project" value="InterPro"/>
</dbReference>
<dbReference type="AlphaFoldDB" id="A0A4D7CRQ6"/>
<dbReference type="PANTHER" id="PTHR21015">
    <property type="entry name" value="UDP-N-ACETYLGLUCOSAMINE--N-ACETYLMURAMYL-(PENTAPEPTIDE) PYROPHOSPHORYL-UNDECAPRENOL N-ACETYLGLUCOSAMINE TRANSFERASE 1"/>
    <property type="match status" value="1"/>
</dbReference>
<dbReference type="Proteomes" id="UP000298615">
    <property type="component" value="Chromosome"/>
</dbReference>
<keyword evidence="1" id="KW-0132">Cell division</keyword>
<dbReference type="GO" id="GO:0050511">
    <property type="term" value="F:undecaprenyldiphospho-muramoylpentapeptide beta-N-acetylglucosaminyltransferase activity"/>
    <property type="evidence" value="ECO:0007669"/>
    <property type="project" value="UniProtKB-UniRule"/>
</dbReference>
<dbReference type="Pfam" id="PF04101">
    <property type="entry name" value="Glyco_tran_28_C"/>
    <property type="match status" value="1"/>
</dbReference>
<dbReference type="EC" id="2.4.1.227" evidence="1"/>
<keyword evidence="1" id="KW-0573">Peptidoglycan synthesis</keyword>
<dbReference type="EMBL" id="CP039712">
    <property type="protein sequence ID" value="QCI86759.1"/>
    <property type="molecule type" value="Genomic_DNA"/>
</dbReference>